<dbReference type="AlphaFoldDB" id="A0A6C0DTQ3"/>
<name>A0A6C0DTQ3_9ZZZZ</name>
<reference evidence="2" key="1">
    <citation type="journal article" date="2020" name="Nature">
        <title>Giant virus diversity and host interactions through global metagenomics.</title>
        <authorList>
            <person name="Schulz F."/>
            <person name="Roux S."/>
            <person name="Paez-Espino D."/>
            <person name="Jungbluth S."/>
            <person name="Walsh D.A."/>
            <person name="Denef V.J."/>
            <person name="McMahon K.D."/>
            <person name="Konstantinidis K.T."/>
            <person name="Eloe-Fadrosh E.A."/>
            <person name="Kyrpides N.C."/>
            <person name="Woyke T."/>
        </authorList>
    </citation>
    <scope>NUCLEOTIDE SEQUENCE</scope>
    <source>
        <strain evidence="2">GVMAG-M-3300023174-60</strain>
    </source>
</reference>
<evidence type="ECO:0000313" key="2">
    <source>
        <dbReference type="EMBL" id="QHT20336.1"/>
    </source>
</evidence>
<organism evidence="2">
    <name type="scientific">viral metagenome</name>
    <dbReference type="NCBI Taxonomy" id="1070528"/>
    <lineage>
        <taxon>unclassified sequences</taxon>
        <taxon>metagenomes</taxon>
        <taxon>organismal metagenomes</taxon>
    </lineage>
</organism>
<keyword evidence="1" id="KW-1133">Transmembrane helix</keyword>
<keyword evidence="1" id="KW-0812">Transmembrane</keyword>
<proteinExistence type="predicted"/>
<accession>A0A6C0DTQ3</accession>
<keyword evidence="1" id="KW-0472">Membrane</keyword>
<dbReference type="EMBL" id="MN739677">
    <property type="protein sequence ID" value="QHT20336.1"/>
    <property type="molecule type" value="Genomic_DNA"/>
</dbReference>
<protein>
    <submittedName>
        <fullName evidence="2">Uncharacterized protein</fullName>
    </submittedName>
</protein>
<feature type="transmembrane region" description="Helical" evidence="1">
    <location>
        <begin position="6"/>
        <end position="27"/>
    </location>
</feature>
<evidence type="ECO:0000256" key="1">
    <source>
        <dbReference type="SAM" id="Phobius"/>
    </source>
</evidence>
<sequence>MNLARLGFSAWIIILNIVLLTTLLIVVTSNRRDYFVNYPQQVNPTAPIKSNPEANTANNNYASILMYIQKNPASSVKFISDIKQKFFNDSCTVKDNIDFNNIAQMPNGMPFS</sequence>